<keyword evidence="4 7" id="KW-0812">Transmembrane</keyword>
<dbReference type="Proteomes" id="UP000250443">
    <property type="component" value="Unassembled WGS sequence"/>
</dbReference>
<dbReference type="InterPro" id="IPR004776">
    <property type="entry name" value="Mem_transp_PIN-like"/>
</dbReference>
<sequence>MMSQNNKDAAVTVLQILSITTPIFILIGLGFFASKSGILVREQIRGLGSFVITFAMPALIIRALSESPIDQVFNKSYLIAYAVGSLLVFTGGFCFTRYKLKQTLDVSAITGMGMSVSNSGFIGYPIAVLVLGQPAAVALALNMLVENMLMIPLALALAEASRSSEGGVLKVLLDIVKRLGKNPMIIAILVGLLLSALQIKLPIAIYTVIDMLAHASAPTALFVIGATLYGLKAKGMLVDVGRIAGSKLILHPLAVFLMTLMLPSIDPTLKLAAVLFASAPMMSIYPIIGQRYGLEGRCAAALMVATTASFFTISALLMFISPAP</sequence>
<keyword evidence="6 7" id="KW-0472">Membrane</keyword>
<feature type="transmembrane region" description="Helical" evidence="7">
    <location>
        <begin position="44"/>
        <end position="65"/>
    </location>
</feature>
<dbReference type="PANTHER" id="PTHR36838">
    <property type="entry name" value="AUXIN EFFLUX CARRIER FAMILY PROTEIN"/>
    <property type="match status" value="1"/>
</dbReference>
<protein>
    <submittedName>
        <fullName evidence="8">Permease</fullName>
    </submittedName>
</protein>
<reference evidence="8 9" key="1">
    <citation type="submission" date="2018-06" db="EMBL/GenBank/DDBJ databases">
        <authorList>
            <consortium name="Pathogen Informatics"/>
            <person name="Doyle S."/>
        </authorList>
    </citation>
    <scope>NUCLEOTIDE SEQUENCE [LARGE SCALE GENOMIC DNA]</scope>
    <source>
        <strain evidence="8 9">NCTC11842</strain>
    </source>
</reference>
<organism evidence="8 9">
    <name type="scientific">Pseudomonas luteola</name>
    <dbReference type="NCBI Taxonomy" id="47886"/>
    <lineage>
        <taxon>Bacteria</taxon>
        <taxon>Pseudomonadati</taxon>
        <taxon>Pseudomonadota</taxon>
        <taxon>Gammaproteobacteria</taxon>
        <taxon>Pseudomonadales</taxon>
        <taxon>Pseudomonadaceae</taxon>
        <taxon>Pseudomonas</taxon>
    </lineage>
</organism>
<feature type="transmembrane region" description="Helical" evidence="7">
    <location>
        <begin position="271"/>
        <end position="288"/>
    </location>
</feature>
<evidence type="ECO:0000256" key="5">
    <source>
        <dbReference type="ARBA" id="ARBA00022989"/>
    </source>
</evidence>
<keyword evidence="3" id="KW-1003">Cell membrane</keyword>
<evidence type="ECO:0000256" key="1">
    <source>
        <dbReference type="ARBA" id="ARBA00004141"/>
    </source>
</evidence>
<feature type="transmembrane region" description="Helical" evidence="7">
    <location>
        <begin position="179"/>
        <end position="197"/>
    </location>
</feature>
<feature type="transmembrane region" description="Helical" evidence="7">
    <location>
        <begin position="77"/>
        <end position="96"/>
    </location>
</feature>
<comment type="subcellular location">
    <subcellularLocation>
        <location evidence="1">Membrane</location>
        <topology evidence="1">Multi-pass membrane protein</topology>
    </subcellularLocation>
</comment>
<feature type="transmembrane region" description="Helical" evidence="7">
    <location>
        <begin position="203"/>
        <end position="228"/>
    </location>
</feature>
<dbReference type="PANTHER" id="PTHR36838:SF3">
    <property type="entry name" value="TRANSPORTER AUXIN EFFLUX CARRIER EC FAMILY"/>
    <property type="match status" value="1"/>
</dbReference>
<keyword evidence="2" id="KW-0813">Transport</keyword>
<name>A0A2X2CG48_PSELU</name>
<dbReference type="GO" id="GO:0016020">
    <property type="term" value="C:membrane"/>
    <property type="evidence" value="ECO:0007669"/>
    <property type="project" value="UniProtKB-SubCell"/>
</dbReference>
<evidence type="ECO:0000256" key="3">
    <source>
        <dbReference type="ARBA" id="ARBA00022475"/>
    </source>
</evidence>
<keyword evidence="5 7" id="KW-1133">Transmembrane helix</keyword>
<feature type="transmembrane region" description="Helical" evidence="7">
    <location>
        <begin position="300"/>
        <end position="320"/>
    </location>
</feature>
<gene>
    <name evidence="8" type="ORF">NCTC11842_02022</name>
</gene>
<dbReference type="AlphaFoldDB" id="A0A2X2CG48"/>
<feature type="transmembrane region" description="Helical" evidence="7">
    <location>
        <begin position="248"/>
        <end position="265"/>
    </location>
</feature>
<feature type="transmembrane region" description="Helical" evidence="7">
    <location>
        <begin position="108"/>
        <end position="131"/>
    </location>
</feature>
<feature type="transmembrane region" description="Helical" evidence="7">
    <location>
        <begin position="12"/>
        <end position="32"/>
    </location>
</feature>
<evidence type="ECO:0000313" key="9">
    <source>
        <dbReference type="Proteomes" id="UP000250443"/>
    </source>
</evidence>
<proteinExistence type="predicted"/>
<evidence type="ECO:0000256" key="6">
    <source>
        <dbReference type="ARBA" id="ARBA00023136"/>
    </source>
</evidence>
<feature type="transmembrane region" description="Helical" evidence="7">
    <location>
        <begin position="137"/>
        <end position="158"/>
    </location>
</feature>
<evidence type="ECO:0000256" key="4">
    <source>
        <dbReference type="ARBA" id="ARBA00022692"/>
    </source>
</evidence>
<dbReference type="GO" id="GO:0055085">
    <property type="term" value="P:transmembrane transport"/>
    <property type="evidence" value="ECO:0007669"/>
    <property type="project" value="InterPro"/>
</dbReference>
<evidence type="ECO:0000256" key="2">
    <source>
        <dbReference type="ARBA" id="ARBA00022448"/>
    </source>
</evidence>
<accession>A0A2X2CG48</accession>
<evidence type="ECO:0000313" key="8">
    <source>
        <dbReference type="EMBL" id="SPZ06103.1"/>
    </source>
</evidence>
<dbReference type="Pfam" id="PF03547">
    <property type="entry name" value="Mem_trans"/>
    <property type="match status" value="1"/>
</dbReference>
<dbReference type="EMBL" id="UAUF01000011">
    <property type="protein sequence ID" value="SPZ06103.1"/>
    <property type="molecule type" value="Genomic_DNA"/>
</dbReference>
<evidence type="ECO:0000256" key="7">
    <source>
        <dbReference type="SAM" id="Phobius"/>
    </source>
</evidence>